<feature type="region of interest" description="Disordered" evidence="1">
    <location>
        <begin position="182"/>
        <end position="216"/>
    </location>
</feature>
<comment type="caution">
    <text evidence="3">The sequence shown here is derived from an EMBL/GenBank/DDBJ whole genome shotgun (WGS) entry which is preliminary data.</text>
</comment>
<dbReference type="InterPro" id="IPR040521">
    <property type="entry name" value="KDZ"/>
</dbReference>
<dbReference type="InterPro" id="IPR041320">
    <property type="entry name" value="CxC1"/>
</dbReference>
<dbReference type="AlphaFoldDB" id="A0A9W8NS78"/>
<protein>
    <recommendedName>
        <fullName evidence="2">CxC1-like cysteine cluster associated with KDZ transposases domain-containing protein</fullName>
    </recommendedName>
</protein>
<keyword evidence="4" id="KW-1185">Reference proteome</keyword>
<evidence type="ECO:0000259" key="2">
    <source>
        <dbReference type="Pfam" id="PF18802"/>
    </source>
</evidence>
<proteinExistence type="predicted"/>
<dbReference type="Pfam" id="PF18758">
    <property type="entry name" value="KDZ"/>
    <property type="match status" value="1"/>
</dbReference>
<dbReference type="Pfam" id="PF18802">
    <property type="entry name" value="CxC1"/>
    <property type="match status" value="1"/>
</dbReference>
<reference evidence="3 4" key="1">
    <citation type="journal article" date="2023" name="Proc. Natl. Acad. Sci. U.S.A.">
        <title>A global phylogenomic analysis of the shiitake genus Lentinula.</title>
        <authorList>
            <person name="Sierra-Patev S."/>
            <person name="Min B."/>
            <person name="Naranjo-Ortiz M."/>
            <person name="Looney B."/>
            <person name="Konkel Z."/>
            <person name="Slot J.C."/>
            <person name="Sakamoto Y."/>
            <person name="Steenwyk J.L."/>
            <person name="Rokas A."/>
            <person name="Carro J."/>
            <person name="Camarero S."/>
            <person name="Ferreira P."/>
            <person name="Molpeceres G."/>
            <person name="Ruiz-Duenas F.J."/>
            <person name="Serrano A."/>
            <person name="Henrissat B."/>
            <person name="Drula E."/>
            <person name="Hughes K.W."/>
            <person name="Mata J.L."/>
            <person name="Ishikawa N.K."/>
            <person name="Vargas-Isla R."/>
            <person name="Ushijima S."/>
            <person name="Smith C.A."/>
            <person name="Donoghue J."/>
            <person name="Ahrendt S."/>
            <person name="Andreopoulos W."/>
            <person name="He G."/>
            <person name="LaButti K."/>
            <person name="Lipzen A."/>
            <person name="Ng V."/>
            <person name="Riley R."/>
            <person name="Sandor L."/>
            <person name="Barry K."/>
            <person name="Martinez A.T."/>
            <person name="Xiao Y."/>
            <person name="Gibbons J.G."/>
            <person name="Terashima K."/>
            <person name="Grigoriev I.V."/>
            <person name="Hibbett D."/>
        </authorList>
    </citation>
    <scope>NUCLEOTIDE SEQUENCE [LARGE SCALE GENOMIC DNA]</scope>
    <source>
        <strain evidence="3 4">TFB7810</strain>
    </source>
</reference>
<name>A0A9W8NS78_9AGAR</name>
<feature type="region of interest" description="Disordered" evidence="1">
    <location>
        <begin position="870"/>
        <end position="899"/>
    </location>
</feature>
<accession>A0A9W8NS78</accession>
<evidence type="ECO:0000256" key="1">
    <source>
        <dbReference type="SAM" id="MobiDB-lite"/>
    </source>
</evidence>
<organism evidence="3 4">
    <name type="scientific">Lentinula detonsa</name>
    <dbReference type="NCBI Taxonomy" id="2804962"/>
    <lineage>
        <taxon>Eukaryota</taxon>
        <taxon>Fungi</taxon>
        <taxon>Dikarya</taxon>
        <taxon>Basidiomycota</taxon>
        <taxon>Agaricomycotina</taxon>
        <taxon>Agaricomycetes</taxon>
        <taxon>Agaricomycetidae</taxon>
        <taxon>Agaricales</taxon>
        <taxon>Marasmiineae</taxon>
        <taxon>Omphalotaceae</taxon>
        <taxon>Lentinula</taxon>
    </lineage>
</organism>
<feature type="domain" description="CxC1-like cysteine cluster associated with KDZ transposases" evidence="2">
    <location>
        <begin position="44"/>
        <end position="134"/>
    </location>
</feature>
<dbReference type="PANTHER" id="PTHR33096">
    <property type="entry name" value="CXC2 DOMAIN-CONTAINING PROTEIN"/>
    <property type="match status" value="1"/>
</dbReference>
<sequence length="930" mass="107784">SRHNHKRLKQYKNWNNDVIPRLIRPYMRLLRETSNLKYDRTVGYQRCSCMDSGGRTLSILVVRFTKLERICLRACQCHPAAVQLVEQGLFPCAPLYPSLAVDLRVLDFAGRLFLRISPNTTAWSETLEEFLHSQGYQMKGEDPLRRRFGNALHWYDSLQIATAKFVDSVILGTRASLDCCDELPPAASNSEDEDEEGSEGSPKRHRSANFSAPPRTRPSEYLRARCPLCFGGKSTMSDRDSSVIVCLDACFTHKHNKMKMRDPPRQHPKTVFIPETETEAWEQYVEEVRPNRADWKKVSRGDQEDGFEGPLKVLNSVLDSCEESFTAADENRQKSSTQWFDSTALMGLLCRHDRVLWLVNMTSPGERQHYALTLIDTLFQHLPLHFTVGILYDIACTLHRSCVRWKFLDQYINRIAFAISVFHAYGHGWQCQCVYHPRKCRGFRLSDGEGCERFWHSISKLIAYLRVCGYYLRLHTIDSQVQHADRESLEKLATWLVRKWRQAEVKRTKALKAIRESGRTQEFLQLQWEAQVKAQTKPMPRQSKNAGKNAVEEALRLRKSCDASRARVAQLDAILTDTNAPLYEVAEAELELERLRPKFKKALAEVSQQEQLLGVEGMAQYRHLVSSPFLQARMNALAVKTRLREKLRARKFEFDRIERSFRRQQFNERKIVTHTEDSIKRRDPGIQRLARSYNELHKKMVDLVRTKRAPRNAVIPSEIDMKHLFKLDVDDNIWQDIGLDEMTDLEELPLWLCDEGVRKGIQAKLELDRCNEELRRLTHERKTLREWMAEEWDVLCTTIEDLDGGSDNEDLLYQLTESKQNLLRLCVRWDSALESLPVIRGLNTWGPTTEELKEEAKKMHVEVLVNTVISDEDKETGDEAEMQEYETDESDVDDGFDEDDLDVGLVERLDALRLADSRTSDHDSDSEMVL</sequence>
<dbReference type="EMBL" id="JANVFU010000016">
    <property type="protein sequence ID" value="KAJ3739896.1"/>
    <property type="molecule type" value="Genomic_DNA"/>
</dbReference>
<evidence type="ECO:0000313" key="3">
    <source>
        <dbReference type="EMBL" id="KAJ3739896.1"/>
    </source>
</evidence>
<dbReference type="Proteomes" id="UP001142393">
    <property type="component" value="Unassembled WGS sequence"/>
</dbReference>
<evidence type="ECO:0000313" key="4">
    <source>
        <dbReference type="Proteomes" id="UP001142393"/>
    </source>
</evidence>
<dbReference type="PANTHER" id="PTHR33096:SF1">
    <property type="entry name" value="CXC1-LIKE CYSTEINE CLUSTER ASSOCIATED WITH KDZ TRANSPOSASES DOMAIN-CONTAINING PROTEIN"/>
    <property type="match status" value="1"/>
</dbReference>
<feature type="non-terminal residue" evidence="3">
    <location>
        <position position="930"/>
    </location>
</feature>
<gene>
    <name evidence="3" type="ORF">DFH05DRAFT_1406276</name>
</gene>